<comment type="caution">
    <text evidence="1">The sequence shown here is derived from an EMBL/GenBank/DDBJ whole genome shotgun (WGS) entry which is preliminary data.</text>
</comment>
<dbReference type="Proteomes" id="UP001141253">
    <property type="component" value="Chromosome 19"/>
</dbReference>
<reference evidence="1" key="2">
    <citation type="journal article" date="2023" name="Int. J. Mol. Sci.">
        <title>De Novo Assembly and Annotation of 11 Diverse Shrub Willow (Salix) Genomes Reveals Novel Gene Organization in Sex-Linked Regions.</title>
        <authorList>
            <person name="Hyden B."/>
            <person name="Feng K."/>
            <person name="Yates T.B."/>
            <person name="Jawdy S."/>
            <person name="Cereghino C."/>
            <person name="Smart L.B."/>
            <person name="Muchero W."/>
        </authorList>
    </citation>
    <scope>NUCLEOTIDE SEQUENCE</scope>
    <source>
        <tissue evidence="1">Shoot tip</tissue>
    </source>
</reference>
<evidence type="ECO:0000313" key="2">
    <source>
        <dbReference type="Proteomes" id="UP001141253"/>
    </source>
</evidence>
<reference evidence="1" key="1">
    <citation type="submission" date="2022-10" db="EMBL/GenBank/DDBJ databases">
        <authorList>
            <person name="Hyden B.L."/>
            <person name="Feng K."/>
            <person name="Yates T."/>
            <person name="Jawdy S."/>
            <person name="Smart L.B."/>
            <person name="Muchero W."/>
        </authorList>
    </citation>
    <scope>NUCLEOTIDE SEQUENCE</scope>
    <source>
        <tissue evidence="1">Shoot tip</tissue>
    </source>
</reference>
<keyword evidence="2" id="KW-1185">Reference proteome</keyword>
<protein>
    <submittedName>
        <fullName evidence="1">Uncharacterized protein</fullName>
    </submittedName>
</protein>
<organism evidence="1 2">
    <name type="scientific">Salix suchowensis</name>
    <dbReference type="NCBI Taxonomy" id="1278906"/>
    <lineage>
        <taxon>Eukaryota</taxon>
        <taxon>Viridiplantae</taxon>
        <taxon>Streptophyta</taxon>
        <taxon>Embryophyta</taxon>
        <taxon>Tracheophyta</taxon>
        <taxon>Spermatophyta</taxon>
        <taxon>Magnoliopsida</taxon>
        <taxon>eudicotyledons</taxon>
        <taxon>Gunneridae</taxon>
        <taxon>Pentapetalae</taxon>
        <taxon>rosids</taxon>
        <taxon>fabids</taxon>
        <taxon>Malpighiales</taxon>
        <taxon>Salicaceae</taxon>
        <taxon>Saliceae</taxon>
        <taxon>Salix</taxon>
    </lineage>
</organism>
<dbReference type="EMBL" id="JAPFFI010000018">
    <property type="protein sequence ID" value="KAJ6349480.1"/>
    <property type="molecule type" value="Genomic_DNA"/>
</dbReference>
<evidence type="ECO:0000313" key="1">
    <source>
        <dbReference type="EMBL" id="KAJ6349480.1"/>
    </source>
</evidence>
<sequence>MYGKNLTLCRSSIVCRSIFKTEISICFDRVSTWAS</sequence>
<gene>
    <name evidence="1" type="ORF">OIU77_006957</name>
</gene>
<accession>A0ABQ9AMH5</accession>
<name>A0ABQ9AMH5_9ROSI</name>
<feature type="non-terminal residue" evidence="1">
    <location>
        <position position="35"/>
    </location>
</feature>
<proteinExistence type="predicted"/>